<comment type="caution">
    <text evidence="1">The sequence shown here is derived from an EMBL/GenBank/DDBJ whole genome shotgun (WGS) entry which is preliminary data.</text>
</comment>
<protein>
    <submittedName>
        <fullName evidence="1">Uncharacterized protein</fullName>
    </submittedName>
</protein>
<reference evidence="1" key="1">
    <citation type="submission" date="2019-08" db="EMBL/GenBank/DDBJ databases">
        <authorList>
            <person name="Kucharzyk K."/>
            <person name="Murdoch R.W."/>
            <person name="Higgins S."/>
            <person name="Loffler F."/>
        </authorList>
    </citation>
    <scope>NUCLEOTIDE SEQUENCE</scope>
</reference>
<gene>
    <name evidence="1" type="ORF">SDC9_153042</name>
</gene>
<accession>A0A645EX79</accession>
<name>A0A645EX79_9ZZZZ</name>
<sequence length="112" mass="12781">MLVGISNDLNCSVRISFQVFSSVVNAHLLAFVDLVRIDAEEYYVWNVNIFSNCRSNFRTIRARFRSFSEFFVFCTKSVDLAVQIVDQVVIHQLGRGEFLFSAKTELQSGNST</sequence>
<organism evidence="1">
    <name type="scientific">bioreactor metagenome</name>
    <dbReference type="NCBI Taxonomy" id="1076179"/>
    <lineage>
        <taxon>unclassified sequences</taxon>
        <taxon>metagenomes</taxon>
        <taxon>ecological metagenomes</taxon>
    </lineage>
</organism>
<evidence type="ECO:0000313" key="1">
    <source>
        <dbReference type="EMBL" id="MPN05789.1"/>
    </source>
</evidence>
<dbReference type="EMBL" id="VSSQ01051695">
    <property type="protein sequence ID" value="MPN05789.1"/>
    <property type="molecule type" value="Genomic_DNA"/>
</dbReference>
<dbReference type="AlphaFoldDB" id="A0A645EX79"/>
<proteinExistence type="predicted"/>